<proteinExistence type="inferred from homology"/>
<evidence type="ECO:0000259" key="11">
    <source>
        <dbReference type="Pfam" id="PF12693"/>
    </source>
</evidence>
<keyword evidence="8" id="KW-1133">Transmembrane helix</keyword>
<dbReference type="GO" id="GO:0015628">
    <property type="term" value="P:protein secretion by the type II secretion system"/>
    <property type="evidence" value="ECO:0007669"/>
    <property type="project" value="InterPro"/>
</dbReference>
<keyword evidence="7" id="KW-0653">Protein transport</keyword>
<dbReference type="InterPro" id="IPR025691">
    <property type="entry name" value="GspL_pp_dom"/>
</dbReference>
<dbReference type="InterPro" id="IPR043129">
    <property type="entry name" value="ATPase_NBD"/>
</dbReference>
<dbReference type="GO" id="GO:0015627">
    <property type="term" value="C:type II protein secretion system complex"/>
    <property type="evidence" value="ECO:0007669"/>
    <property type="project" value="InterPro"/>
</dbReference>
<evidence type="ECO:0000256" key="7">
    <source>
        <dbReference type="ARBA" id="ARBA00022927"/>
    </source>
</evidence>
<name>A0A0X8NVT1_ALCXX</name>
<feature type="region of interest" description="Disordered" evidence="10">
    <location>
        <begin position="390"/>
        <end position="410"/>
    </location>
</feature>
<evidence type="ECO:0000256" key="8">
    <source>
        <dbReference type="ARBA" id="ARBA00022989"/>
    </source>
</evidence>
<keyword evidence="6" id="KW-0812">Transmembrane</keyword>
<evidence type="ECO:0000256" key="6">
    <source>
        <dbReference type="ARBA" id="ARBA00022692"/>
    </source>
</evidence>
<comment type="similarity">
    <text evidence="2">Belongs to the GSP L family.</text>
</comment>
<dbReference type="Pfam" id="PF12693">
    <property type="entry name" value="GspL_C"/>
    <property type="match status" value="1"/>
</dbReference>
<keyword evidence="3" id="KW-0813">Transport</keyword>
<dbReference type="GO" id="GO:0009276">
    <property type="term" value="C:Gram-negative-bacterium-type cell wall"/>
    <property type="evidence" value="ECO:0007669"/>
    <property type="project" value="InterPro"/>
</dbReference>
<evidence type="ECO:0000256" key="2">
    <source>
        <dbReference type="ARBA" id="ARBA00005318"/>
    </source>
</evidence>
<accession>A0A0X8NVT1</accession>
<reference evidence="13" key="1">
    <citation type="submission" date="2015-12" db="EMBL/GenBank/DDBJ databases">
        <title>FDA dAtabase for Regulatory Grade micrObial Sequences (FDA-ARGOS): Supporting development and validation of Infectious Disease Dx tests.</title>
        <authorList>
            <person name="Case J."/>
            <person name="Tallon L."/>
            <person name="Sadzewicz L."/>
            <person name="Sengamalay N."/>
            <person name="Ott S."/>
            <person name="Godinez A."/>
            <person name="Nagaraj S."/>
            <person name="Nadendla S."/>
            <person name="Sichtig H."/>
        </authorList>
    </citation>
    <scope>NUCLEOTIDE SEQUENCE [LARGE SCALE GENOMIC DNA]</scope>
    <source>
        <strain evidence="13">FDAARGOS_147</strain>
    </source>
</reference>
<gene>
    <name evidence="12" type="ORF">AL504_04100</name>
</gene>
<evidence type="ECO:0000256" key="9">
    <source>
        <dbReference type="ARBA" id="ARBA00023136"/>
    </source>
</evidence>
<comment type="subcellular location">
    <subcellularLocation>
        <location evidence="1">Cell inner membrane</location>
    </subcellularLocation>
</comment>
<evidence type="ECO:0000313" key="13">
    <source>
        <dbReference type="Proteomes" id="UP000060602"/>
    </source>
</evidence>
<dbReference type="GO" id="GO:0005886">
    <property type="term" value="C:plasma membrane"/>
    <property type="evidence" value="ECO:0007669"/>
    <property type="project" value="UniProtKB-SubCell"/>
</dbReference>
<organism evidence="12 13">
    <name type="scientific">Alcaligenes xylosoxydans xylosoxydans</name>
    <name type="common">Achromobacter xylosoxidans</name>
    <dbReference type="NCBI Taxonomy" id="85698"/>
    <lineage>
        <taxon>Bacteria</taxon>
        <taxon>Pseudomonadati</taxon>
        <taxon>Pseudomonadota</taxon>
        <taxon>Betaproteobacteria</taxon>
        <taxon>Burkholderiales</taxon>
        <taxon>Alcaligenaceae</taxon>
        <taxon>Achromobacter</taxon>
    </lineage>
</organism>
<evidence type="ECO:0000256" key="10">
    <source>
        <dbReference type="SAM" id="MobiDB-lite"/>
    </source>
</evidence>
<dbReference type="InterPro" id="IPR007812">
    <property type="entry name" value="T2SS_protein-GspL"/>
</dbReference>
<dbReference type="EMBL" id="CP014060">
    <property type="protein sequence ID" value="AMG35293.1"/>
    <property type="molecule type" value="Genomic_DNA"/>
</dbReference>
<evidence type="ECO:0000256" key="4">
    <source>
        <dbReference type="ARBA" id="ARBA00022475"/>
    </source>
</evidence>
<feature type="domain" description="GspL periplasmic" evidence="11">
    <location>
        <begin position="242"/>
        <end position="397"/>
    </location>
</feature>
<dbReference type="Gene3D" id="3.30.420.380">
    <property type="match status" value="1"/>
</dbReference>
<evidence type="ECO:0000256" key="5">
    <source>
        <dbReference type="ARBA" id="ARBA00022519"/>
    </source>
</evidence>
<keyword evidence="5" id="KW-0997">Cell inner membrane</keyword>
<dbReference type="SUPFAM" id="SSF53067">
    <property type="entry name" value="Actin-like ATPase domain"/>
    <property type="match status" value="1"/>
</dbReference>
<keyword evidence="9" id="KW-0472">Membrane</keyword>
<sequence length="410" mass="42286">MAAIRVLLPPLRSLTADTPLPVAVAEKAAWRRLPPMGLAELGRRWPGARATAFPHPEDLTLTAVPLPPLARARMRVAVEGAIEPLALGDPDTLRIGHGARGADGRVGVAWFDAEAADRLQALIAACGLRPAGFAPTPLWLPETVDGWTLCVLDGYVVARQPGGQGSLYALDTQADGATASLAQTLGPDAAACAAGACRWIGAAPAGWHREAADVALPESACGVMAEIPWSIPAAAAARRAGASGWRRAALLGAAAAAVWMAGLALHAGRLEHAAQAAREQLAQRLREAFPAVGAVVDPVGQARRLLAARQAGGGDDWAELGFLLRAAREHMAFAAGEMQAWRYEGGALELDMPATARPNVAEAGEGAKAAAAPAWVQAARQAGVEVQATEAGWRLRRAPPSAGGQPAGRS</sequence>
<evidence type="ECO:0000313" key="12">
    <source>
        <dbReference type="EMBL" id="AMG35293.1"/>
    </source>
</evidence>
<evidence type="ECO:0000256" key="3">
    <source>
        <dbReference type="ARBA" id="ARBA00022448"/>
    </source>
</evidence>
<keyword evidence="4" id="KW-1003">Cell membrane</keyword>
<dbReference type="Proteomes" id="UP000060602">
    <property type="component" value="Chromosome"/>
</dbReference>
<dbReference type="NCBIfam" id="TIGR01709">
    <property type="entry name" value="typeII_sec_gspL"/>
    <property type="match status" value="1"/>
</dbReference>
<protein>
    <recommendedName>
        <fullName evidence="11">GspL periplasmic domain-containing protein</fullName>
    </recommendedName>
</protein>
<dbReference type="RefSeq" id="WP_061071286.1">
    <property type="nucleotide sequence ID" value="NZ_CP014060.2"/>
</dbReference>
<evidence type="ECO:0000256" key="1">
    <source>
        <dbReference type="ARBA" id="ARBA00004533"/>
    </source>
</evidence>
<dbReference type="AlphaFoldDB" id="A0A0X8NVT1"/>